<dbReference type="SMART" id="SM00951">
    <property type="entry name" value="QLQ"/>
    <property type="match status" value="1"/>
</dbReference>
<dbReference type="GO" id="GO:0005634">
    <property type="term" value="C:nucleus"/>
    <property type="evidence" value="ECO:0007669"/>
    <property type="project" value="UniProtKB-SubCell"/>
</dbReference>
<dbReference type="PANTHER" id="PTHR31602:SF101">
    <property type="entry name" value="GROWTH-REGULATING FACTOR 7"/>
    <property type="match status" value="1"/>
</dbReference>
<dbReference type="PANTHER" id="PTHR31602">
    <property type="entry name" value="GROWTH-REGULATING FACTOR 5"/>
    <property type="match status" value="1"/>
</dbReference>
<keyword evidence="10" id="KW-1185">Reference proteome</keyword>
<feature type="domain" description="QLQ" evidence="7">
    <location>
        <begin position="130"/>
        <end position="165"/>
    </location>
</feature>
<feature type="compositionally biased region" description="Low complexity" evidence="6">
    <location>
        <begin position="28"/>
        <end position="40"/>
    </location>
</feature>
<reference evidence="9 10" key="1">
    <citation type="submission" date="2024-12" db="EMBL/GenBank/DDBJ databases">
        <title>The unique morphological basis and parallel evolutionary history of personate flowers in Penstemon.</title>
        <authorList>
            <person name="Depatie T.H."/>
            <person name="Wessinger C.A."/>
        </authorList>
    </citation>
    <scope>NUCLEOTIDE SEQUENCE [LARGE SCALE GENOMIC DNA]</scope>
    <source>
        <strain evidence="9">WTNN_2</strain>
        <tissue evidence="9">Leaf</tissue>
    </source>
</reference>
<evidence type="ECO:0000256" key="4">
    <source>
        <dbReference type="PROSITE-ProRule" id="PRU01002"/>
    </source>
</evidence>
<sequence length="468" mass="51403">MEKETTNISTSDAFSFSDKKSSSPPSPSSNTTTTTTASDALITSMKLQPTKTTIHHLDRRFGPTDDCTAGGATDVLLGNIYRDNNNGGENFGKKSTPTLQPFPHFTCSYPPTTHFKSPEGGMATSSMGFAFTSAQWKELERQAMIYKFMISSVPVPPHLLSPADSSTIYNGKYSKNGDPEPGRCKRTDGKKWRCSRDVAPNQKYCERHLHRGRPRSRKPVEVKKTVVESQKKRQQLEQQNPVVLPHCSATTEEQPLLSFNHKTDLSISTSPSSYKGTNRDLGCEMIEQQWKHLVEPNMGSSIYASSASYFPNIEQQPLNLFSYSPFSAQEYEPPNGFIDAWSIENLKYNTTNSNNGNSDSCISLNLSMAMGAENELESDVKGCNNNDKTKDLRCPVSWEPFAGGGPLAEALHPGSVPASPYDSISSNQATTVSSPSGVLHRTLFSHSDNSVCNSPTALASEVAFHWLN</sequence>
<comment type="similarity">
    <text evidence="2 5">Belongs to the GRF family.</text>
</comment>
<keyword evidence="3 4" id="KW-0539">Nucleus</keyword>
<evidence type="ECO:0000256" key="5">
    <source>
        <dbReference type="RuleBase" id="RU367127"/>
    </source>
</evidence>
<protein>
    <recommendedName>
        <fullName evidence="5">Growth-regulating factor</fullName>
    </recommendedName>
</protein>
<evidence type="ECO:0000259" key="8">
    <source>
        <dbReference type="PROSITE" id="PS51667"/>
    </source>
</evidence>
<proteinExistence type="inferred from homology"/>
<evidence type="ECO:0000313" key="10">
    <source>
        <dbReference type="Proteomes" id="UP001634393"/>
    </source>
</evidence>
<dbReference type="InterPro" id="IPR014977">
    <property type="entry name" value="WRC_dom"/>
</dbReference>
<dbReference type="GO" id="GO:0005524">
    <property type="term" value="F:ATP binding"/>
    <property type="evidence" value="ECO:0007669"/>
    <property type="project" value="UniProtKB-UniRule"/>
</dbReference>
<feature type="region of interest" description="Disordered" evidence="6">
    <location>
        <begin position="1"/>
        <end position="47"/>
    </location>
</feature>
<dbReference type="Proteomes" id="UP001634393">
    <property type="component" value="Unassembled WGS sequence"/>
</dbReference>
<name>A0ABD3TNT6_9LAMI</name>
<comment type="function">
    <text evidence="5">Transcription activator.</text>
</comment>
<dbReference type="Pfam" id="PF08880">
    <property type="entry name" value="QLQ"/>
    <property type="match status" value="1"/>
</dbReference>
<dbReference type="Pfam" id="PF08879">
    <property type="entry name" value="WRC"/>
    <property type="match status" value="1"/>
</dbReference>
<dbReference type="InterPro" id="IPR014978">
    <property type="entry name" value="Gln-Leu-Gln_QLQ"/>
</dbReference>
<comment type="caution">
    <text evidence="9">The sequence shown here is derived from an EMBL/GenBank/DDBJ whole genome shotgun (WGS) entry which is preliminary data.</text>
</comment>
<dbReference type="AlphaFoldDB" id="A0ABD3TNT6"/>
<comment type="subcellular location">
    <subcellularLocation>
        <location evidence="1 4 5">Nucleus</location>
    </subcellularLocation>
</comment>
<keyword evidence="5" id="KW-0010">Activator</keyword>
<evidence type="ECO:0000256" key="3">
    <source>
        <dbReference type="ARBA" id="ARBA00023242"/>
    </source>
</evidence>
<evidence type="ECO:0000256" key="6">
    <source>
        <dbReference type="SAM" id="MobiDB-lite"/>
    </source>
</evidence>
<keyword evidence="5" id="KW-0804">Transcription</keyword>
<evidence type="ECO:0000259" key="7">
    <source>
        <dbReference type="PROSITE" id="PS51666"/>
    </source>
</evidence>
<gene>
    <name evidence="9" type="ORF">ACJIZ3_022618</name>
</gene>
<accession>A0ABD3TNT6</accession>
<dbReference type="EMBL" id="JBJXBP010000003">
    <property type="protein sequence ID" value="KAL3838027.1"/>
    <property type="molecule type" value="Genomic_DNA"/>
</dbReference>
<evidence type="ECO:0000256" key="2">
    <source>
        <dbReference type="ARBA" id="ARBA00008122"/>
    </source>
</evidence>
<feature type="short sequence motif" description="Bipartite nuclear localization signal" evidence="4">
    <location>
        <begin position="183"/>
        <end position="193"/>
    </location>
</feature>
<dbReference type="GO" id="GO:0099402">
    <property type="term" value="P:plant organ development"/>
    <property type="evidence" value="ECO:0007669"/>
    <property type="project" value="UniProtKB-ARBA"/>
</dbReference>
<evidence type="ECO:0000313" key="9">
    <source>
        <dbReference type="EMBL" id="KAL3838027.1"/>
    </source>
</evidence>
<feature type="domain" description="WRC" evidence="8">
    <location>
        <begin position="178"/>
        <end position="222"/>
    </location>
</feature>
<feature type="short sequence motif" description="Bipartite nuclear localization signal" evidence="4">
    <location>
        <begin position="211"/>
        <end position="218"/>
    </location>
</feature>
<keyword evidence="5" id="KW-0805">Transcription regulation</keyword>
<dbReference type="GO" id="GO:0006351">
    <property type="term" value="P:DNA-templated transcription"/>
    <property type="evidence" value="ECO:0007669"/>
    <property type="project" value="UniProtKB-UniRule"/>
</dbReference>
<comment type="domain">
    <text evidence="5">The QLQ domain and WRC domain may be involved in protein-protein interaction and DNA-binding, respectively.</text>
</comment>
<dbReference type="PROSITE" id="PS51666">
    <property type="entry name" value="QLQ"/>
    <property type="match status" value="1"/>
</dbReference>
<dbReference type="InterPro" id="IPR031137">
    <property type="entry name" value="GRF"/>
</dbReference>
<evidence type="ECO:0000256" key="1">
    <source>
        <dbReference type="ARBA" id="ARBA00004123"/>
    </source>
</evidence>
<organism evidence="9 10">
    <name type="scientific">Penstemon smallii</name>
    <dbReference type="NCBI Taxonomy" id="265156"/>
    <lineage>
        <taxon>Eukaryota</taxon>
        <taxon>Viridiplantae</taxon>
        <taxon>Streptophyta</taxon>
        <taxon>Embryophyta</taxon>
        <taxon>Tracheophyta</taxon>
        <taxon>Spermatophyta</taxon>
        <taxon>Magnoliopsida</taxon>
        <taxon>eudicotyledons</taxon>
        <taxon>Gunneridae</taxon>
        <taxon>Pentapetalae</taxon>
        <taxon>asterids</taxon>
        <taxon>lamiids</taxon>
        <taxon>Lamiales</taxon>
        <taxon>Plantaginaceae</taxon>
        <taxon>Cheloneae</taxon>
        <taxon>Penstemon</taxon>
    </lineage>
</organism>
<dbReference type="PROSITE" id="PS51667">
    <property type="entry name" value="WRC"/>
    <property type="match status" value="1"/>
</dbReference>